<dbReference type="RefSeq" id="WP_120031312.1">
    <property type="nucleotide sequence ID" value="NZ_QVMU01000009.1"/>
</dbReference>
<keyword evidence="4" id="KW-1185">Reference proteome</keyword>
<reference evidence="3 4" key="1">
    <citation type="submission" date="2018-08" db="EMBL/GenBank/DDBJ databases">
        <title>Vibrio isolated from the Eastern China Marginal Seas.</title>
        <authorList>
            <person name="Li Y."/>
        </authorList>
    </citation>
    <scope>NUCLEOTIDE SEQUENCE [LARGE SCALE GENOMIC DNA]</scope>
    <source>
        <strain evidence="3 4">BEI233</strain>
    </source>
</reference>
<name>A0A3A6QJ23_9VIBR</name>
<dbReference type="InterPro" id="IPR000160">
    <property type="entry name" value="GGDEF_dom"/>
</dbReference>
<dbReference type="PANTHER" id="PTHR33121">
    <property type="entry name" value="CYCLIC DI-GMP PHOSPHODIESTERASE PDEF"/>
    <property type="match status" value="1"/>
</dbReference>
<dbReference type="Proteomes" id="UP000273252">
    <property type="component" value="Unassembled WGS sequence"/>
</dbReference>
<dbReference type="SUPFAM" id="SSF141868">
    <property type="entry name" value="EAL domain-like"/>
    <property type="match status" value="1"/>
</dbReference>
<dbReference type="CDD" id="cd01948">
    <property type="entry name" value="EAL"/>
    <property type="match status" value="1"/>
</dbReference>
<dbReference type="InterPro" id="IPR050706">
    <property type="entry name" value="Cyclic-di-GMP_PDE-like"/>
</dbReference>
<accession>A0A3A6QJ23</accession>
<comment type="caution">
    <text evidence="3">The sequence shown here is derived from an EMBL/GenBank/DDBJ whole genome shotgun (WGS) entry which is preliminary data.</text>
</comment>
<feature type="transmembrane region" description="Helical" evidence="1">
    <location>
        <begin position="41"/>
        <end position="64"/>
    </location>
</feature>
<evidence type="ECO:0000256" key="1">
    <source>
        <dbReference type="SAM" id="Phobius"/>
    </source>
</evidence>
<dbReference type="InterPro" id="IPR029787">
    <property type="entry name" value="Nucleotide_cyclase"/>
</dbReference>
<evidence type="ECO:0000259" key="2">
    <source>
        <dbReference type="PROSITE" id="PS50883"/>
    </source>
</evidence>
<proteinExistence type="predicted"/>
<dbReference type="InterPro" id="IPR043128">
    <property type="entry name" value="Rev_trsase/Diguanyl_cyclase"/>
</dbReference>
<sequence length="531" mass="60605">MVRMAFNITLLFLAVISVVLFYCFGFDFFHSQSDNTFLTVIVLFLMALYVFLFLLCHCLCSAIIRLESKIVSIDLSQDGNIKLEKRFIPISRLIISINNLIYRVKEKIEFDNRKDYIDSITLLPNKKWVNNNIGQINLTSCILFEVESINGVAERLKYEEYELFIKSLTSVLKNVVGDDAILICISSGKYAIGISADLRIEHFVSKIRTISNIPFDSFSNTIYVDFWFGSSSRLEDRIDVNTLLDDAKLALYEAKRNMVRHIHFDSSIRQNSELEIKEYNRLKNAVIDDQFVPYFQPIVDLDSGVIVGVEALARWVDPDNGVIGPLDFIPLAEDVGLIDEIGLSILKKSLMWFKLNCDSIVNADSFSVHINISIKQLMHVEFVNDVKSIIDALDYKFKNIHFEFTESIYMETKQVMDNLNNLREFGIKFSVDDFGTGYSSFSYLRDIEFASLKIDRTFVCSNNIELLKGMITMGISLGCDVIAEGVETREQCGLLKSMNCKMAQGYLFSPPLPGKEFSELLRSIRKVDIVS</sequence>
<dbReference type="PANTHER" id="PTHR33121:SF70">
    <property type="entry name" value="SIGNALING PROTEIN YKOW"/>
    <property type="match status" value="1"/>
</dbReference>
<dbReference type="SUPFAM" id="SSF55073">
    <property type="entry name" value="Nucleotide cyclase"/>
    <property type="match status" value="1"/>
</dbReference>
<dbReference type="SMART" id="SM00267">
    <property type="entry name" value="GGDEF"/>
    <property type="match status" value="1"/>
</dbReference>
<dbReference type="GO" id="GO:0071111">
    <property type="term" value="F:cyclic-guanylate-specific phosphodiesterase activity"/>
    <property type="evidence" value="ECO:0007669"/>
    <property type="project" value="InterPro"/>
</dbReference>
<evidence type="ECO:0000313" key="4">
    <source>
        <dbReference type="Proteomes" id="UP000273252"/>
    </source>
</evidence>
<dbReference type="InterPro" id="IPR001633">
    <property type="entry name" value="EAL_dom"/>
</dbReference>
<protein>
    <submittedName>
        <fullName evidence="3">GGDEF domain-containing protein</fullName>
    </submittedName>
</protein>
<dbReference type="PROSITE" id="PS50883">
    <property type="entry name" value="EAL"/>
    <property type="match status" value="1"/>
</dbReference>
<keyword evidence="1" id="KW-1133">Transmembrane helix</keyword>
<dbReference type="Gene3D" id="3.20.20.450">
    <property type="entry name" value="EAL domain"/>
    <property type="match status" value="1"/>
</dbReference>
<feature type="domain" description="EAL" evidence="2">
    <location>
        <begin position="275"/>
        <end position="525"/>
    </location>
</feature>
<dbReference type="Gene3D" id="3.30.70.270">
    <property type="match status" value="1"/>
</dbReference>
<dbReference type="EMBL" id="QVMU01000009">
    <property type="protein sequence ID" value="RJX70910.1"/>
    <property type="molecule type" value="Genomic_DNA"/>
</dbReference>
<dbReference type="SMART" id="SM00052">
    <property type="entry name" value="EAL"/>
    <property type="match status" value="1"/>
</dbReference>
<organism evidence="3 4">
    <name type="scientific">Vibrio sinensis</name>
    <dbReference type="NCBI Taxonomy" id="2302434"/>
    <lineage>
        <taxon>Bacteria</taxon>
        <taxon>Pseudomonadati</taxon>
        <taxon>Pseudomonadota</taxon>
        <taxon>Gammaproteobacteria</taxon>
        <taxon>Vibrionales</taxon>
        <taxon>Vibrionaceae</taxon>
        <taxon>Vibrio</taxon>
    </lineage>
</organism>
<dbReference type="InterPro" id="IPR035919">
    <property type="entry name" value="EAL_sf"/>
</dbReference>
<keyword evidence="1" id="KW-0472">Membrane</keyword>
<dbReference type="Pfam" id="PF00563">
    <property type="entry name" value="EAL"/>
    <property type="match status" value="1"/>
</dbReference>
<keyword evidence="1" id="KW-0812">Transmembrane</keyword>
<gene>
    <name evidence="3" type="ORF">DZ860_11280</name>
</gene>
<evidence type="ECO:0000313" key="3">
    <source>
        <dbReference type="EMBL" id="RJX70910.1"/>
    </source>
</evidence>
<dbReference type="AlphaFoldDB" id="A0A3A6QJ23"/>